<proteinExistence type="predicted"/>
<evidence type="ECO:0000313" key="2">
    <source>
        <dbReference type="EMBL" id="KAG2218018.1"/>
    </source>
</evidence>
<accession>A0A8H7VIS4</accession>
<dbReference type="EMBL" id="JAEPRB010000257">
    <property type="protein sequence ID" value="KAG2218018.1"/>
    <property type="molecule type" value="Genomic_DNA"/>
</dbReference>
<keyword evidence="3" id="KW-1185">Reference proteome</keyword>
<keyword evidence="1" id="KW-1133">Transmembrane helix</keyword>
<comment type="caution">
    <text evidence="2">The sequence shown here is derived from an EMBL/GenBank/DDBJ whole genome shotgun (WGS) entry which is preliminary data.</text>
</comment>
<evidence type="ECO:0000256" key="1">
    <source>
        <dbReference type="SAM" id="Phobius"/>
    </source>
</evidence>
<name>A0A8H7VIS4_9FUNG</name>
<keyword evidence="1" id="KW-0812">Transmembrane</keyword>
<organism evidence="2 3">
    <name type="scientific">Circinella minor</name>
    <dbReference type="NCBI Taxonomy" id="1195481"/>
    <lineage>
        <taxon>Eukaryota</taxon>
        <taxon>Fungi</taxon>
        <taxon>Fungi incertae sedis</taxon>
        <taxon>Mucoromycota</taxon>
        <taxon>Mucoromycotina</taxon>
        <taxon>Mucoromycetes</taxon>
        <taxon>Mucorales</taxon>
        <taxon>Lichtheimiaceae</taxon>
        <taxon>Circinella</taxon>
    </lineage>
</organism>
<dbReference type="OrthoDB" id="672793at2759"/>
<dbReference type="AlphaFoldDB" id="A0A8H7VIS4"/>
<dbReference type="Proteomes" id="UP000646827">
    <property type="component" value="Unassembled WGS sequence"/>
</dbReference>
<keyword evidence="1" id="KW-0472">Membrane</keyword>
<gene>
    <name evidence="2" type="ORF">INT45_010815</name>
</gene>
<evidence type="ECO:0000313" key="3">
    <source>
        <dbReference type="Proteomes" id="UP000646827"/>
    </source>
</evidence>
<protein>
    <submittedName>
        <fullName evidence="2">Uncharacterized protein</fullName>
    </submittedName>
</protein>
<feature type="transmembrane region" description="Helical" evidence="1">
    <location>
        <begin position="103"/>
        <end position="127"/>
    </location>
</feature>
<sequence length="317" mass="36070">MLLSNISRQASLRISVMYSIIPKRQQLSLLSRISHQQQQQQQQQRSISLLNTCLHRPTITTTKRVQQQQQPILTNEMMITRRYFSIWRIPFYWATATKAKRKLALLGSLTGFTAIGALIGPTFWLALGGIGTIMSWRIYRETKRWWQLINPAEQLISSFARNSGGEGLFQLLRRQVGSHQAAEQVQQKAIEKLIQWAHTNVGRKVVENELNVAHVDDMTFYPPHSCSMTTETISINGKKSTGQKVHVEFWAEANQRIHPRSGSCCIYVDAVADGLSGEIQIKDIRLSAPGWTADEHVPLNNLNTHKNVIEGEYRDVV</sequence>
<reference evidence="2 3" key="1">
    <citation type="submission" date="2020-12" db="EMBL/GenBank/DDBJ databases">
        <title>Metabolic potential, ecology and presence of endohyphal bacteria is reflected in genomic diversity of Mucoromycotina.</title>
        <authorList>
            <person name="Muszewska A."/>
            <person name="Okrasinska A."/>
            <person name="Steczkiewicz K."/>
            <person name="Drgas O."/>
            <person name="Orlowska M."/>
            <person name="Perlinska-Lenart U."/>
            <person name="Aleksandrzak-Piekarczyk T."/>
            <person name="Szatraj K."/>
            <person name="Zielenkiewicz U."/>
            <person name="Pilsyk S."/>
            <person name="Malc E."/>
            <person name="Mieczkowski P."/>
            <person name="Kruszewska J.S."/>
            <person name="Biernat P."/>
            <person name="Pawlowska J."/>
        </authorList>
    </citation>
    <scope>NUCLEOTIDE SEQUENCE [LARGE SCALE GENOMIC DNA]</scope>
    <source>
        <strain evidence="2 3">CBS 142.35</strain>
    </source>
</reference>